<dbReference type="OrthoDB" id="9778595at2"/>
<evidence type="ECO:0000256" key="3">
    <source>
        <dbReference type="ARBA" id="ARBA00016337"/>
    </source>
</evidence>
<dbReference type="AlphaFoldDB" id="A0A017HL66"/>
<name>A0A017HL66_9RHOB</name>
<accession>A0A017HL66</accession>
<evidence type="ECO:0000256" key="1">
    <source>
        <dbReference type="ARBA" id="ARBA00001946"/>
    </source>
</evidence>
<sequence length="291" mass="30450">MRRRRFLQIVAAAALAPVQAFARDRRIALGAEAELTLYGPPDLTARAQARAWAELDRIESVFSLYCEDSALSRLNATGRLDAPPPELLDVLALSARLHEATEGRFDPTVQPLWLALANGADPEPARRLIGWDGVTITEAAITLRPGQALTLNGIAQGYATDRVTQVLAEEGLTHALVDIGEFRALEGPFHLGVEDPAFGRLGQITLNGAAAATSSPGAMILPDGSGHILDPHGGAPAWSTVTVTAPTAALADGLATALCLADAEAARRILAALGPGLRATAVTRDGDLLTL</sequence>
<evidence type="ECO:0000256" key="11">
    <source>
        <dbReference type="SAM" id="SignalP"/>
    </source>
</evidence>
<keyword evidence="4" id="KW-0285">Flavoprotein</keyword>
<evidence type="ECO:0000256" key="8">
    <source>
        <dbReference type="ARBA" id="ARBA00022842"/>
    </source>
</evidence>
<feature type="signal peptide" evidence="11">
    <location>
        <begin position="1"/>
        <end position="22"/>
    </location>
</feature>
<evidence type="ECO:0000256" key="4">
    <source>
        <dbReference type="ARBA" id="ARBA00022630"/>
    </source>
</evidence>
<gene>
    <name evidence="12" type="ORF">Rumeso_03564</name>
</gene>
<feature type="chain" id="PRO_5039938224" description="FAD:protein FMN transferase" evidence="11">
    <location>
        <begin position="23"/>
        <end position="291"/>
    </location>
</feature>
<evidence type="ECO:0000256" key="5">
    <source>
        <dbReference type="ARBA" id="ARBA00022679"/>
    </source>
</evidence>
<evidence type="ECO:0000256" key="10">
    <source>
        <dbReference type="ARBA" id="ARBA00048540"/>
    </source>
</evidence>
<protein>
    <recommendedName>
        <fullName evidence="3">FAD:protein FMN transferase</fullName>
        <ecNumber evidence="2">2.7.1.180</ecNumber>
    </recommendedName>
    <alternativeName>
        <fullName evidence="9">Flavin transferase</fullName>
    </alternativeName>
</protein>
<proteinExistence type="predicted"/>
<keyword evidence="8" id="KW-0460">Magnesium</keyword>
<dbReference type="EC" id="2.7.1.180" evidence="2"/>
<evidence type="ECO:0000256" key="9">
    <source>
        <dbReference type="ARBA" id="ARBA00031306"/>
    </source>
</evidence>
<keyword evidence="6" id="KW-0479">Metal-binding</keyword>
<dbReference type="SUPFAM" id="SSF143631">
    <property type="entry name" value="ApbE-like"/>
    <property type="match status" value="1"/>
</dbReference>
<dbReference type="HOGENOM" id="CLU_044403_2_0_5"/>
<evidence type="ECO:0000313" key="13">
    <source>
        <dbReference type="Proteomes" id="UP000019666"/>
    </source>
</evidence>
<dbReference type="Gene3D" id="3.10.520.10">
    <property type="entry name" value="ApbE-like domains"/>
    <property type="match status" value="1"/>
</dbReference>
<dbReference type="InterPro" id="IPR024932">
    <property type="entry name" value="ApbE"/>
</dbReference>
<dbReference type="STRING" id="442562.Rumeso_03564"/>
<keyword evidence="7" id="KW-0274">FAD</keyword>
<dbReference type="PANTHER" id="PTHR30040:SF2">
    <property type="entry name" value="FAD:PROTEIN FMN TRANSFERASE"/>
    <property type="match status" value="1"/>
</dbReference>
<evidence type="ECO:0000256" key="6">
    <source>
        <dbReference type="ARBA" id="ARBA00022723"/>
    </source>
</evidence>
<dbReference type="Pfam" id="PF02424">
    <property type="entry name" value="ApbE"/>
    <property type="match status" value="1"/>
</dbReference>
<dbReference type="RefSeq" id="WP_037279696.1">
    <property type="nucleotide sequence ID" value="NZ_KK088563.1"/>
</dbReference>
<dbReference type="PATRIC" id="fig|442562.3.peg.3509"/>
<dbReference type="InterPro" id="IPR003374">
    <property type="entry name" value="ApbE-like_sf"/>
</dbReference>
<reference evidence="12 13" key="1">
    <citation type="submission" date="2013-02" db="EMBL/GenBank/DDBJ databases">
        <authorList>
            <person name="Fiebig A."/>
            <person name="Goeker M."/>
            <person name="Klenk H.-P.P."/>
        </authorList>
    </citation>
    <scope>NUCLEOTIDE SEQUENCE [LARGE SCALE GENOMIC DNA]</scope>
    <source>
        <strain evidence="12 13">DSM 19309</strain>
    </source>
</reference>
<dbReference type="PANTHER" id="PTHR30040">
    <property type="entry name" value="THIAMINE BIOSYNTHESIS LIPOPROTEIN APBE"/>
    <property type="match status" value="1"/>
</dbReference>
<dbReference type="GO" id="GO:0016740">
    <property type="term" value="F:transferase activity"/>
    <property type="evidence" value="ECO:0007669"/>
    <property type="project" value="UniProtKB-KW"/>
</dbReference>
<comment type="catalytic activity">
    <reaction evidence="10">
        <text>L-threonyl-[protein] + FAD = FMN-L-threonyl-[protein] + AMP + H(+)</text>
        <dbReference type="Rhea" id="RHEA:36847"/>
        <dbReference type="Rhea" id="RHEA-COMP:11060"/>
        <dbReference type="Rhea" id="RHEA-COMP:11061"/>
        <dbReference type="ChEBI" id="CHEBI:15378"/>
        <dbReference type="ChEBI" id="CHEBI:30013"/>
        <dbReference type="ChEBI" id="CHEBI:57692"/>
        <dbReference type="ChEBI" id="CHEBI:74257"/>
        <dbReference type="ChEBI" id="CHEBI:456215"/>
        <dbReference type="EC" id="2.7.1.180"/>
    </reaction>
</comment>
<comment type="cofactor">
    <cofactor evidence="1">
        <name>Mg(2+)</name>
        <dbReference type="ChEBI" id="CHEBI:18420"/>
    </cofactor>
</comment>
<dbReference type="GO" id="GO:0046872">
    <property type="term" value="F:metal ion binding"/>
    <property type="evidence" value="ECO:0007669"/>
    <property type="project" value="UniProtKB-KW"/>
</dbReference>
<keyword evidence="5" id="KW-0808">Transferase</keyword>
<evidence type="ECO:0000256" key="7">
    <source>
        <dbReference type="ARBA" id="ARBA00022827"/>
    </source>
</evidence>
<keyword evidence="13" id="KW-1185">Reference proteome</keyword>
<dbReference type="Proteomes" id="UP000019666">
    <property type="component" value="Unassembled WGS sequence"/>
</dbReference>
<evidence type="ECO:0000256" key="2">
    <source>
        <dbReference type="ARBA" id="ARBA00011955"/>
    </source>
</evidence>
<organism evidence="12 13">
    <name type="scientific">Rubellimicrobium mesophilum DSM 19309</name>
    <dbReference type="NCBI Taxonomy" id="442562"/>
    <lineage>
        <taxon>Bacteria</taxon>
        <taxon>Pseudomonadati</taxon>
        <taxon>Pseudomonadota</taxon>
        <taxon>Alphaproteobacteria</taxon>
        <taxon>Rhodobacterales</taxon>
        <taxon>Roseobacteraceae</taxon>
        <taxon>Rubellimicrobium</taxon>
    </lineage>
</organism>
<keyword evidence="11" id="KW-0732">Signal</keyword>
<evidence type="ECO:0000313" key="12">
    <source>
        <dbReference type="EMBL" id="EYD74923.1"/>
    </source>
</evidence>
<dbReference type="EMBL" id="AOSK01000099">
    <property type="protein sequence ID" value="EYD74923.1"/>
    <property type="molecule type" value="Genomic_DNA"/>
</dbReference>
<comment type="caution">
    <text evidence="12">The sequence shown here is derived from an EMBL/GenBank/DDBJ whole genome shotgun (WGS) entry which is preliminary data.</text>
</comment>